<protein>
    <submittedName>
        <fullName evidence="3">Glycosyl hydrolase 108 family protein</fullName>
    </submittedName>
</protein>
<keyword evidence="1" id="KW-1133">Transmembrane helix</keyword>
<keyword evidence="1" id="KW-0812">Transmembrane</keyword>
<dbReference type="AlphaFoldDB" id="A0AAU7JI88"/>
<dbReference type="EMBL" id="CP157484">
    <property type="protein sequence ID" value="XBO40013.1"/>
    <property type="molecule type" value="Genomic_DNA"/>
</dbReference>
<dbReference type="Pfam" id="PF05838">
    <property type="entry name" value="Glyco_hydro_108"/>
    <property type="match status" value="1"/>
</dbReference>
<dbReference type="CDD" id="cd13926">
    <property type="entry name" value="N-acetylmuramidase_GH108"/>
    <property type="match status" value="1"/>
</dbReference>
<sequence>MQDDFERAVALVFGLEGGYVSHPLDPGGPTRFGVTKAALALARGRPVSDADVMTLGQAEAKQIYRARYWDAVHAEALPAGVNLAVFDCAVNSGPGRALALLRQALALPRSDASDAAMLEAARRADPAGLISEVCRLRLRFLQRLPTWPVFGRGWTRRVGLIEREALAMAGVSVRPPASGGGPAQESKAMDLVKPILQSRTVWSNLIGLAAVSLSALGFDTSQLDAGKFADTSLQVVAGLSFIASTAFRIVATRRLS</sequence>
<name>A0AAU7JI88_9HYPH</name>
<accession>A0AAU7JI88</accession>
<evidence type="ECO:0000313" key="3">
    <source>
        <dbReference type="EMBL" id="XBO40013.1"/>
    </source>
</evidence>
<keyword evidence="1" id="KW-0472">Membrane</keyword>
<reference evidence="3" key="1">
    <citation type="submission" date="2024-05" db="EMBL/GenBank/DDBJ databases">
        <authorList>
            <person name="Kim S."/>
            <person name="Heo J."/>
            <person name="Choi H."/>
            <person name="Choi Y."/>
            <person name="Kwon S.-W."/>
            <person name="Kim Y."/>
        </authorList>
    </citation>
    <scope>NUCLEOTIDE SEQUENCE</scope>
    <source>
        <strain evidence="3">KACC 23698</strain>
    </source>
</reference>
<feature type="transmembrane region" description="Helical" evidence="1">
    <location>
        <begin position="233"/>
        <end position="251"/>
    </location>
</feature>
<evidence type="ECO:0000256" key="1">
    <source>
        <dbReference type="SAM" id="Phobius"/>
    </source>
</evidence>
<dbReference type="InterPro" id="IPR023346">
    <property type="entry name" value="Lysozyme-like_dom_sf"/>
</dbReference>
<evidence type="ECO:0000259" key="2">
    <source>
        <dbReference type="Pfam" id="PF05838"/>
    </source>
</evidence>
<dbReference type="Gene3D" id="1.20.141.10">
    <property type="entry name" value="Chitosanase, subunit A, domain 1"/>
    <property type="match status" value="1"/>
</dbReference>
<gene>
    <name evidence="3" type="ORF">ABEG18_04325</name>
</gene>
<organism evidence="3">
    <name type="scientific">Alsobacter sp. KACC 23698</name>
    <dbReference type="NCBI Taxonomy" id="3149229"/>
    <lineage>
        <taxon>Bacteria</taxon>
        <taxon>Pseudomonadati</taxon>
        <taxon>Pseudomonadota</taxon>
        <taxon>Alphaproteobacteria</taxon>
        <taxon>Hyphomicrobiales</taxon>
        <taxon>Alsobacteraceae</taxon>
        <taxon>Alsobacter</taxon>
    </lineage>
</organism>
<feature type="transmembrane region" description="Helical" evidence="1">
    <location>
        <begin position="201"/>
        <end position="218"/>
    </location>
</feature>
<dbReference type="SUPFAM" id="SSF53955">
    <property type="entry name" value="Lysozyme-like"/>
    <property type="match status" value="1"/>
</dbReference>
<proteinExistence type="predicted"/>
<keyword evidence="3" id="KW-0378">Hydrolase</keyword>
<dbReference type="InterPro" id="IPR008565">
    <property type="entry name" value="TtsA-like_GH18_dom"/>
</dbReference>
<dbReference type="RefSeq" id="WP_406856867.1">
    <property type="nucleotide sequence ID" value="NZ_CP157484.1"/>
</dbReference>
<dbReference type="GO" id="GO:0016787">
    <property type="term" value="F:hydrolase activity"/>
    <property type="evidence" value="ECO:0007669"/>
    <property type="project" value="UniProtKB-KW"/>
</dbReference>
<feature type="domain" description="TtsA-like Glycoside hydrolase family 108" evidence="2">
    <location>
        <begin position="11"/>
        <end position="93"/>
    </location>
</feature>